<reference evidence="4 5" key="1">
    <citation type="submission" date="2024-02" db="EMBL/GenBank/DDBJ databases">
        <title>High-quality chromosome-scale genome assembly of Pensacola bahiagrass (Paspalum notatum Flugge var. saurae).</title>
        <authorList>
            <person name="Vega J.M."/>
            <person name="Podio M."/>
            <person name="Orjuela J."/>
            <person name="Siena L.A."/>
            <person name="Pessino S.C."/>
            <person name="Combes M.C."/>
            <person name="Mariac C."/>
            <person name="Albertini E."/>
            <person name="Pupilli F."/>
            <person name="Ortiz J.P.A."/>
            <person name="Leblanc O."/>
        </authorList>
    </citation>
    <scope>NUCLEOTIDE SEQUENCE [LARGE SCALE GENOMIC DNA]</scope>
    <source>
        <strain evidence="4">R1</strain>
        <tissue evidence="4">Leaf</tissue>
    </source>
</reference>
<evidence type="ECO:0000313" key="5">
    <source>
        <dbReference type="Proteomes" id="UP001341281"/>
    </source>
</evidence>
<dbReference type="PROSITE" id="PS00925">
    <property type="entry name" value="OLEEI"/>
    <property type="match status" value="1"/>
</dbReference>
<proteinExistence type="inferred from homology"/>
<keyword evidence="3" id="KW-0732">Signal</keyword>
<dbReference type="PANTHER" id="PTHR31614">
    <property type="entry name" value="PROTEIN DOWNSTREAM OF FLC-RELATED"/>
    <property type="match status" value="1"/>
</dbReference>
<evidence type="ECO:0000256" key="2">
    <source>
        <dbReference type="ARBA" id="ARBA00023157"/>
    </source>
</evidence>
<evidence type="ECO:0000256" key="1">
    <source>
        <dbReference type="ARBA" id="ARBA00010049"/>
    </source>
</evidence>
<evidence type="ECO:0000313" key="4">
    <source>
        <dbReference type="EMBL" id="WVZ85423.1"/>
    </source>
</evidence>
<gene>
    <name evidence="4" type="ORF">U9M48_032354</name>
</gene>
<dbReference type="Proteomes" id="UP001341281">
    <property type="component" value="Chromosome 07"/>
</dbReference>
<dbReference type="AlphaFoldDB" id="A0AAQ3X4E0"/>
<organism evidence="4 5">
    <name type="scientific">Paspalum notatum var. saurae</name>
    <dbReference type="NCBI Taxonomy" id="547442"/>
    <lineage>
        <taxon>Eukaryota</taxon>
        <taxon>Viridiplantae</taxon>
        <taxon>Streptophyta</taxon>
        <taxon>Embryophyta</taxon>
        <taxon>Tracheophyta</taxon>
        <taxon>Spermatophyta</taxon>
        <taxon>Magnoliopsida</taxon>
        <taxon>Liliopsida</taxon>
        <taxon>Poales</taxon>
        <taxon>Poaceae</taxon>
        <taxon>PACMAD clade</taxon>
        <taxon>Panicoideae</taxon>
        <taxon>Andropogonodae</taxon>
        <taxon>Paspaleae</taxon>
        <taxon>Paspalinae</taxon>
        <taxon>Paspalum</taxon>
    </lineage>
</organism>
<evidence type="ECO:0000256" key="3">
    <source>
        <dbReference type="SAM" id="SignalP"/>
    </source>
</evidence>
<dbReference type="GO" id="GO:0005615">
    <property type="term" value="C:extracellular space"/>
    <property type="evidence" value="ECO:0007669"/>
    <property type="project" value="InterPro"/>
</dbReference>
<dbReference type="InterPro" id="IPR006040">
    <property type="entry name" value="Allergen_Ole_e_I_CS"/>
</dbReference>
<keyword evidence="2" id="KW-1015">Disulfide bond</keyword>
<sequence length="218" mass="24216">MASLRITPATTAAVLFCAALFSVAADTAVATNAPDYVIQGRVYCDTCRAGFETNVTEYIKGAKVRLECKHYGTGDVERTIDGVTDETGTYKIELKDSHEEDICQVFLVQSPRKDCAEVQPGRDRAGVLLTRNVGICDSVRFANPLGYFKDVPLPVCSALLKQFDLNDDDQSGSPVETLIARLQVYTLWMWELASKAIQDLVERVPRLCWLREQHGLLH</sequence>
<comment type="similarity">
    <text evidence="1">Belongs to the Ole e I family.</text>
</comment>
<name>A0AAQ3X4E0_PASNO</name>
<dbReference type="EMBL" id="CP144751">
    <property type="protein sequence ID" value="WVZ85423.1"/>
    <property type="molecule type" value="Genomic_DNA"/>
</dbReference>
<accession>A0AAQ3X4E0</accession>
<keyword evidence="5" id="KW-1185">Reference proteome</keyword>
<dbReference type="PANTHER" id="PTHR31614:SF34">
    <property type="entry name" value="POLLEN-SPECIFIC PROTEIN C13"/>
    <property type="match status" value="1"/>
</dbReference>
<protein>
    <submittedName>
        <fullName evidence="4">Uncharacterized protein</fullName>
    </submittedName>
</protein>
<feature type="signal peptide" evidence="3">
    <location>
        <begin position="1"/>
        <end position="25"/>
    </location>
</feature>
<dbReference type="InterPro" id="IPR006041">
    <property type="entry name" value="Pollen_Ole_e1_allergen"/>
</dbReference>
<feature type="chain" id="PRO_5042811345" evidence="3">
    <location>
        <begin position="26"/>
        <end position="218"/>
    </location>
</feature>
<dbReference type="Pfam" id="PF01190">
    <property type="entry name" value="Pollen_Ole_e_1"/>
    <property type="match status" value="1"/>
</dbReference>